<dbReference type="PATRIC" id="fig|1423786.4.peg.364"/>
<proteinExistence type="predicted"/>
<keyword evidence="1" id="KW-0812">Transmembrane</keyword>
<keyword evidence="1" id="KW-0472">Membrane</keyword>
<evidence type="ECO:0000313" key="2">
    <source>
        <dbReference type="EMBL" id="KRM44547.1"/>
    </source>
</evidence>
<dbReference type="EMBL" id="AZFZ01000012">
    <property type="protein sequence ID" value="KRM44547.1"/>
    <property type="molecule type" value="Genomic_DNA"/>
</dbReference>
<name>A0A0R1Z0H0_9LACO</name>
<reference evidence="2 3" key="1">
    <citation type="journal article" date="2015" name="Genome Announc.">
        <title>Expanding the biotechnology potential of lactobacilli through comparative genomics of 213 strains and associated genera.</title>
        <authorList>
            <person name="Sun Z."/>
            <person name="Harris H.M."/>
            <person name="McCann A."/>
            <person name="Guo C."/>
            <person name="Argimon S."/>
            <person name="Zhang W."/>
            <person name="Yang X."/>
            <person name="Jeffery I.B."/>
            <person name="Cooney J.C."/>
            <person name="Kagawa T.F."/>
            <person name="Liu W."/>
            <person name="Song Y."/>
            <person name="Salvetti E."/>
            <person name="Wrobel A."/>
            <person name="Rasinkangas P."/>
            <person name="Parkhill J."/>
            <person name="Rea M.C."/>
            <person name="O'Sullivan O."/>
            <person name="Ritari J."/>
            <person name="Douillard F.P."/>
            <person name="Paul Ross R."/>
            <person name="Yang R."/>
            <person name="Briner A.E."/>
            <person name="Felis G.E."/>
            <person name="de Vos W.M."/>
            <person name="Barrangou R."/>
            <person name="Klaenhammer T.R."/>
            <person name="Caufield P.W."/>
            <person name="Cui Y."/>
            <person name="Zhang H."/>
            <person name="O'Toole P.W."/>
        </authorList>
    </citation>
    <scope>NUCLEOTIDE SEQUENCE [LARGE SCALE GENOMIC DNA]</scope>
    <source>
        <strain evidence="2 3">DSM 18390</strain>
    </source>
</reference>
<feature type="transmembrane region" description="Helical" evidence="1">
    <location>
        <begin position="27"/>
        <end position="49"/>
    </location>
</feature>
<gene>
    <name evidence="2" type="ORF">FD47_GL000350</name>
</gene>
<protein>
    <submittedName>
        <fullName evidence="2">Uncharacterized protein</fullName>
    </submittedName>
</protein>
<dbReference type="Proteomes" id="UP000051010">
    <property type="component" value="Unassembled WGS sequence"/>
</dbReference>
<keyword evidence="1" id="KW-1133">Transmembrane helix</keyword>
<sequence length="58" mass="6620">MILMFLTSKFVPNEHFPLDKALAGHDIVTNLLTSLVIIAFIALIAWIVYEAFDQKKEE</sequence>
<evidence type="ECO:0000256" key="1">
    <source>
        <dbReference type="SAM" id="Phobius"/>
    </source>
</evidence>
<evidence type="ECO:0000313" key="3">
    <source>
        <dbReference type="Proteomes" id="UP000051010"/>
    </source>
</evidence>
<comment type="caution">
    <text evidence="2">The sequence shown here is derived from an EMBL/GenBank/DDBJ whole genome shotgun (WGS) entry which is preliminary data.</text>
</comment>
<accession>A0A0R1Z0H0</accession>
<organism evidence="2 3">
    <name type="scientific">Lentilactobacillus parafarraginis DSM 18390 = JCM 14109</name>
    <dbReference type="NCBI Taxonomy" id="1423786"/>
    <lineage>
        <taxon>Bacteria</taxon>
        <taxon>Bacillati</taxon>
        <taxon>Bacillota</taxon>
        <taxon>Bacilli</taxon>
        <taxon>Lactobacillales</taxon>
        <taxon>Lactobacillaceae</taxon>
        <taxon>Lentilactobacillus</taxon>
    </lineage>
</organism>
<dbReference type="RefSeq" id="WP_156319448.1">
    <property type="nucleotide sequence ID" value="NZ_AZFZ01000012.1"/>
</dbReference>
<dbReference type="AlphaFoldDB" id="A0A0R1Z0H0"/>